<feature type="transmembrane region" description="Helical" evidence="9">
    <location>
        <begin position="60"/>
        <end position="80"/>
    </location>
</feature>
<organism evidence="11 12">
    <name type="scientific">Streptomyces ramulosus</name>
    <dbReference type="NCBI Taxonomy" id="47762"/>
    <lineage>
        <taxon>Bacteria</taxon>
        <taxon>Bacillati</taxon>
        <taxon>Actinomycetota</taxon>
        <taxon>Actinomycetes</taxon>
        <taxon>Kitasatosporales</taxon>
        <taxon>Streptomycetaceae</taxon>
        <taxon>Streptomyces</taxon>
    </lineage>
</organism>
<dbReference type="SUPFAM" id="SSF55874">
    <property type="entry name" value="ATPase domain of HSP90 chaperone/DNA topoisomerase II/histidine kinase"/>
    <property type="match status" value="1"/>
</dbReference>
<feature type="transmembrane region" description="Helical" evidence="9">
    <location>
        <begin position="86"/>
        <end position="104"/>
    </location>
</feature>
<dbReference type="InterPro" id="IPR050482">
    <property type="entry name" value="Sensor_HK_TwoCompSys"/>
</dbReference>
<evidence type="ECO:0000313" key="12">
    <source>
        <dbReference type="Proteomes" id="UP001596241"/>
    </source>
</evidence>
<gene>
    <name evidence="11" type="ORF">ACFP3M_20050</name>
</gene>
<dbReference type="RefSeq" id="WP_345077659.1">
    <property type="nucleotide sequence ID" value="NZ_BAAAWG010000002.1"/>
</dbReference>
<evidence type="ECO:0000256" key="9">
    <source>
        <dbReference type="SAM" id="Phobius"/>
    </source>
</evidence>
<sequence>MDHGISPRQRRRRGWWAGAAAAAALAPAALNPPGAAAFAVMAALALAAALAAWPRGRVSLAHAAGAVAALSLAVDVGGFGTPGLMLLWYPFETLALLVLLERVVRRVPGPRMALVAAVTGAAAVLLPLRLTLHAPATGPKESVVAAALALFPAAVAAGIGLYLRTLDHRRAHAVALARREQRLEVARDLHDFVAHEITGIVLEAQAARFTADPVHEEHHALLERVEAAGLRALDSMDRTVTALRGAGHHPSQPPPTRRHGLADLPELVDRFAAMSPAEVTLSLPGDAPDVLLPEAGDTAYRVVLEALTNVRRHAPGTGRIEIAVARTAAPAVAVSVVNHAAPTAPAAARRGGGTGLAGLDERVAALGGTLTAGPHGPGWRVHCLLPAPGSGPGTGSG</sequence>
<evidence type="ECO:0000259" key="10">
    <source>
        <dbReference type="Pfam" id="PF07730"/>
    </source>
</evidence>
<keyword evidence="9" id="KW-0472">Membrane</keyword>
<evidence type="ECO:0000256" key="5">
    <source>
        <dbReference type="ARBA" id="ARBA00022741"/>
    </source>
</evidence>
<dbReference type="EC" id="2.7.13.3" evidence="2"/>
<dbReference type="EMBL" id="JBHSPW010000009">
    <property type="protein sequence ID" value="MFC5895098.1"/>
    <property type="molecule type" value="Genomic_DNA"/>
</dbReference>
<keyword evidence="9" id="KW-1133">Transmembrane helix</keyword>
<feature type="transmembrane region" description="Helical" evidence="9">
    <location>
        <begin position="12"/>
        <end position="30"/>
    </location>
</feature>
<keyword evidence="4" id="KW-0808">Transferase</keyword>
<dbReference type="InterPro" id="IPR036890">
    <property type="entry name" value="HATPase_C_sf"/>
</dbReference>
<evidence type="ECO:0000256" key="1">
    <source>
        <dbReference type="ARBA" id="ARBA00000085"/>
    </source>
</evidence>
<keyword evidence="5" id="KW-0547">Nucleotide-binding</keyword>
<feature type="transmembrane region" description="Helical" evidence="9">
    <location>
        <begin position="142"/>
        <end position="163"/>
    </location>
</feature>
<keyword evidence="7" id="KW-0067">ATP-binding</keyword>
<dbReference type="Gene3D" id="1.20.5.1930">
    <property type="match status" value="1"/>
</dbReference>
<evidence type="ECO:0000256" key="6">
    <source>
        <dbReference type="ARBA" id="ARBA00022777"/>
    </source>
</evidence>
<name>A0ABW1FKY0_9ACTN</name>
<reference evidence="12" key="1">
    <citation type="journal article" date="2019" name="Int. J. Syst. Evol. Microbiol.">
        <title>The Global Catalogue of Microorganisms (GCM) 10K type strain sequencing project: providing services to taxonomists for standard genome sequencing and annotation.</title>
        <authorList>
            <consortium name="The Broad Institute Genomics Platform"/>
            <consortium name="The Broad Institute Genome Sequencing Center for Infectious Disease"/>
            <person name="Wu L."/>
            <person name="Ma J."/>
        </authorList>
    </citation>
    <scope>NUCLEOTIDE SEQUENCE [LARGE SCALE GENOMIC DNA]</scope>
    <source>
        <strain evidence="12">CGMCC 1.15809</strain>
    </source>
</reference>
<dbReference type="PANTHER" id="PTHR24421:SF10">
    <property type="entry name" value="NITRATE_NITRITE SENSOR PROTEIN NARQ"/>
    <property type="match status" value="1"/>
</dbReference>
<keyword evidence="12" id="KW-1185">Reference proteome</keyword>
<dbReference type="Pfam" id="PF07730">
    <property type="entry name" value="HisKA_3"/>
    <property type="match status" value="1"/>
</dbReference>
<evidence type="ECO:0000256" key="2">
    <source>
        <dbReference type="ARBA" id="ARBA00012438"/>
    </source>
</evidence>
<dbReference type="InterPro" id="IPR006311">
    <property type="entry name" value="TAT_signal"/>
</dbReference>
<dbReference type="GO" id="GO:0016301">
    <property type="term" value="F:kinase activity"/>
    <property type="evidence" value="ECO:0007669"/>
    <property type="project" value="UniProtKB-KW"/>
</dbReference>
<evidence type="ECO:0000256" key="4">
    <source>
        <dbReference type="ARBA" id="ARBA00022679"/>
    </source>
</evidence>
<keyword evidence="3" id="KW-0597">Phosphoprotein</keyword>
<evidence type="ECO:0000256" key="7">
    <source>
        <dbReference type="ARBA" id="ARBA00022840"/>
    </source>
</evidence>
<keyword evidence="6 11" id="KW-0418">Kinase</keyword>
<feature type="transmembrane region" description="Helical" evidence="9">
    <location>
        <begin position="111"/>
        <end position="130"/>
    </location>
</feature>
<dbReference type="InterPro" id="IPR011712">
    <property type="entry name" value="Sig_transdc_His_kin_sub3_dim/P"/>
</dbReference>
<keyword evidence="9" id="KW-0812">Transmembrane</keyword>
<feature type="domain" description="Signal transduction histidine kinase subgroup 3 dimerisation and phosphoacceptor" evidence="10">
    <location>
        <begin position="182"/>
        <end position="245"/>
    </location>
</feature>
<dbReference type="PROSITE" id="PS51318">
    <property type="entry name" value="TAT"/>
    <property type="match status" value="1"/>
</dbReference>
<dbReference type="PANTHER" id="PTHR24421">
    <property type="entry name" value="NITRATE/NITRITE SENSOR PROTEIN NARX-RELATED"/>
    <property type="match status" value="1"/>
</dbReference>
<keyword evidence="8" id="KW-0902">Two-component regulatory system</keyword>
<dbReference type="Proteomes" id="UP001596241">
    <property type="component" value="Unassembled WGS sequence"/>
</dbReference>
<comment type="caution">
    <text evidence="11">The sequence shown here is derived from an EMBL/GenBank/DDBJ whole genome shotgun (WGS) entry which is preliminary data.</text>
</comment>
<evidence type="ECO:0000256" key="8">
    <source>
        <dbReference type="ARBA" id="ARBA00023012"/>
    </source>
</evidence>
<feature type="transmembrane region" description="Helical" evidence="9">
    <location>
        <begin position="36"/>
        <end position="53"/>
    </location>
</feature>
<accession>A0ABW1FKY0</accession>
<dbReference type="CDD" id="cd16917">
    <property type="entry name" value="HATPase_UhpB-NarQ-NarX-like"/>
    <property type="match status" value="1"/>
</dbReference>
<proteinExistence type="predicted"/>
<dbReference type="Gene3D" id="3.30.565.10">
    <property type="entry name" value="Histidine kinase-like ATPase, C-terminal domain"/>
    <property type="match status" value="1"/>
</dbReference>
<evidence type="ECO:0000313" key="11">
    <source>
        <dbReference type="EMBL" id="MFC5895098.1"/>
    </source>
</evidence>
<protein>
    <recommendedName>
        <fullName evidence="2">histidine kinase</fullName>
        <ecNumber evidence="2">2.7.13.3</ecNumber>
    </recommendedName>
</protein>
<evidence type="ECO:0000256" key="3">
    <source>
        <dbReference type="ARBA" id="ARBA00022553"/>
    </source>
</evidence>
<comment type="catalytic activity">
    <reaction evidence="1">
        <text>ATP + protein L-histidine = ADP + protein N-phospho-L-histidine.</text>
        <dbReference type="EC" id="2.7.13.3"/>
    </reaction>
</comment>